<organism evidence="2 3">
    <name type="scientific">Oceanibacterium hippocampi</name>
    <dbReference type="NCBI Taxonomy" id="745714"/>
    <lineage>
        <taxon>Bacteria</taxon>
        <taxon>Pseudomonadati</taxon>
        <taxon>Pseudomonadota</taxon>
        <taxon>Alphaproteobacteria</taxon>
        <taxon>Sneathiellales</taxon>
        <taxon>Sneathiellaceae</taxon>
        <taxon>Oceanibacterium</taxon>
    </lineage>
</organism>
<dbReference type="InterPro" id="IPR009057">
    <property type="entry name" value="Homeodomain-like_sf"/>
</dbReference>
<dbReference type="OrthoDB" id="9809060at2"/>
<evidence type="ECO:0000313" key="2">
    <source>
        <dbReference type="EMBL" id="SLN57828.1"/>
    </source>
</evidence>
<dbReference type="Pfam" id="PF01527">
    <property type="entry name" value="HTH_Tnp_1"/>
    <property type="match status" value="1"/>
</dbReference>
<keyword evidence="1" id="KW-0175">Coiled coil</keyword>
<proteinExistence type="predicted"/>
<sequence>MANKRYSQAEINKVLKEAAAGTAVAEIIRRHGIAEATFYRWRARQAAPGRAEGSRLERLDEENRRLKHLLAETTLEIHTLREELGNKKS</sequence>
<dbReference type="InParanoid" id="A0A1Y5TDE3"/>
<dbReference type="EMBL" id="FWFR01000002">
    <property type="protein sequence ID" value="SLN57828.1"/>
    <property type="molecule type" value="Genomic_DNA"/>
</dbReference>
<accession>A0A1Y5TDE3</accession>
<dbReference type="RefSeq" id="WP_085883890.1">
    <property type="nucleotide sequence ID" value="NZ_FWFR01000002.1"/>
</dbReference>
<gene>
    <name evidence="2" type="ORF">OCH7691_02545</name>
</gene>
<dbReference type="InterPro" id="IPR002514">
    <property type="entry name" value="Transposase_8"/>
</dbReference>
<reference evidence="2 3" key="1">
    <citation type="submission" date="2017-03" db="EMBL/GenBank/DDBJ databases">
        <authorList>
            <person name="Afonso C.L."/>
            <person name="Miller P.J."/>
            <person name="Scott M.A."/>
            <person name="Spackman E."/>
            <person name="Goraichik I."/>
            <person name="Dimitrov K.M."/>
            <person name="Suarez D.L."/>
            <person name="Swayne D.E."/>
        </authorList>
    </citation>
    <scope>NUCLEOTIDE SEQUENCE [LARGE SCALE GENOMIC DNA]</scope>
    <source>
        <strain evidence="2 3">CECT 7691</strain>
    </source>
</reference>
<name>A0A1Y5TDE3_9PROT</name>
<evidence type="ECO:0000313" key="3">
    <source>
        <dbReference type="Proteomes" id="UP000193200"/>
    </source>
</evidence>
<dbReference type="PANTHER" id="PTHR33609">
    <property type="entry name" value="LOW CALCIUM RESPONSE LOCUS PROTEIN S"/>
    <property type="match status" value="1"/>
</dbReference>
<dbReference type="GO" id="GO:0003677">
    <property type="term" value="F:DNA binding"/>
    <property type="evidence" value="ECO:0007669"/>
    <property type="project" value="InterPro"/>
</dbReference>
<dbReference type="SUPFAM" id="SSF46689">
    <property type="entry name" value="Homeodomain-like"/>
    <property type="match status" value="1"/>
</dbReference>
<dbReference type="PANTHER" id="PTHR33609:SF1">
    <property type="entry name" value="TRANSPOSASE"/>
    <property type="match status" value="1"/>
</dbReference>
<dbReference type="Gene3D" id="1.10.10.60">
    <property type="entry name" value="Homeodomain-like"/>
    <property type="match status" value="1"/>
</dbReference>
<dbReference type="GO" id="GO:0006313">
    <property type="term" value="P:DNA transposition"/>
    <property type="evidence" value="ECO:0007669"/>
    <property type="project" value="InterPro"/>
</dbReference>
<protein>
    <submittedName>
        <fullName evidence="2">Transposase</fullName>
    </submittedName>
</protein>
<dbReference type="InterPro" id="IPR052546">
    <property type="entry name" value="Transposase_8_domain"/>
</dbReference>
<dbReference type="FunCoup" id="A0A1Y5TDE3">
    <property type="interactions" value="71"/>
</dbReference>
<evidence type="ECO:0000256" key="1">
    <source>
        <dbReference type="SAM" id="Coils"/>
    </source>
</evidence>
<dbReference type="GO" id="GO:0004803">
    <property type="term" value="F:transposase activity"/>
    <property type="evidence" value="ECO:0007669"/>
    <property type="project" value="InterPro"/>
</dbReference>
<feature type="coiled-coil region" evidence="1">
    <location>
        <begin position="56"/>
        <end position="83"/>
    </location>
</feature>
<dbReference type="AlphaFoldDB" id="A0A1Y5TDE3"/>
<dbReference type="Proteomes" id="UP000193200">
    <property type="component" value="Unassembled WGS sequence"/>
</dbReference>
<keyword evidence="3" id="KW-1185">Reference proteome</keyword>